<dbReference type="InterPro" id="IPR014044">
    <property type="entry name" value="CAP_dom"/>
</dbReference>
<sequence length="177" mass="19638">MQPVSHLTLLVLVLVGGRAVIDSAKPDTCTSEYEGHTKNIHTMCLTDHPDAVQVTLTQADKDAAVTRHNDIRANVVPTAANMQKMVWDDDLAKVAAKWAMQCVVDHDKNRSVPELKAYGSWVGQNAGGGYRSVVHVINGWFSEVKDWTFGTWTMSTGHYIQEIWHSSSRVGCQYDVI</sequence>
<evidence type="ECO:0000313" key="3">
    <source>
        <dbReference type="EMBL" id="KAK7095712.1"/>
    </source>
</evidence>
<dbReference type="PRINTS" id="PR00837">
    <property type="entry name" value="V5TPXLIKE"/>
</dbReference>
<feature type="chain" id="PRO_5042887760" description="SCP domain-containing protein" evidence="1">
    <location>
        <begin position="20"/>
        <end position="177"/>
    </location>
</feature>
<dbReference type="AlphaFoldDB" id="A0AAN9AZ01"/>
<dbReference type="Proteomes" id="UP001374579">
    <property type="component" value="Unassembled WGS sequence"/>
</dbReference>
<dbReference type="Gene3D" id="3.40.33.10">
    <property type="entry name" value="CAP"/>
    <property type="match status" value="1"/>
</dbReference>
<feature type="signal peptide" evidence="1">
    <location>
        <begin position="1"/>
        <end position="19"/>
    </location>
</feature>
<dbReference type="PANTHER" id="PTHR10334">
    <property type="entry name" value="CYSTEINE-RICH SECRETORY PROTEIN-RELATED"/>
    <property type="match status" value="1"/>
</dbReference>
<accession>A0AAN9AZ01</accession>
<dbReference type="SMART" id="SM00198">
    <property type="entry name" value="SCP"/>
    <property type="match status" value="1"/>
</dbReference>
<name>A0AAN9AZ01_9CAEN</name>
<feature type="domain" description="SCP" evidence="2">
    <location>
        <begin position="59"/>
        <end position="177"/>
    </location>
</feature>
<dbReference type="InterPro" id="IPR001283">
    <property type="entry name" value="CRISP-related"/>
</dbReference>
<dbReference type="SUPFAM" id="SSF55797">
    <property type="entry name" value="PR-1-like"/>
    <property type="match status" value="1"/>
</dbReference>
<keyword evidence="4" id="KW-1185">Reference proteome</keyword>
<evidence type="ECO:0000313" key="4">
    <source>
        <dbReference type="Proteomes" id="UP001374579"/>
    </source>
</evidence>
<dbReference type="InterPro" id="IPR035940">
    <property type="entry name" value="CAP_sf"/>
</dbReference>
<protein>
    <recommendedName>
        <fullName evidence="2">SCP domain-containing protein</fullName>
    </recommendedName>
</protein>
<comment type="caution">
    <text evidence="3">The sequence shown here is derived from an EMBL/GenBank/DDBJ whole genome shotgun (WGS) entry which is preliminary data.</text>
</comment>
<proteinExistence type="predicted"/>
<evidence type="ECO:0000259" key="2">
    <source>
        <dbReference type="SMART" id="SM00198"/>
    </source>
</evidence>
<gene>
    <name evidence="3" type="ORF">V1264_005086</name>
</gene>
<reference evidence="3 4" key="1">
    <citation type="submission" date="2024-02" db="EMBL/GenBank/DDBJ databases">
        <title>Chromosome-scale genome assembly of the rough periwinkle Littorina saxatilis.</title>
        <authorList>
            <person name="De Jode A."/>
            <person name="Faria R."/>
            <person name="Formenti G."/>
            <person name="Sims Y."/>
            <person name="Smith T.P."/>
            <person name="Tracey A."/>
            <person name="Wood J.M.D."/>
            <person name="Zagrodzka Z.B."/>
            <person name="Johannesson K."/>
            <person name="Butlin R.K."/>
            <person name="Leder E.H."/>
        </authorList>
    </citation>
    <scope>NUCLEOTIDE SEQUENCE [LARGE SCALE GENOMIC DNA]</scope>
    <source>
        <strain evidence="3">Snail1</strain>
        <tissue evidence="3">Muscle</tissue>
    </source>
</reference>
<keyword evidence="1" id="KW-0732">Signal</keyword>
<dbReference type="Pfam" id="PF00188">
    <property type="entry name" value="CAP"/>
    <property type="match status" value="1"/>
</dbReference>
<dbReference type="EMBL" id="JBAMIC010000014">
    <property type="protein sequence ID" value="KAK7095712.1"/>
    <property type="molecule type" value="Genomic_DNA"/>
</dbReference>
<organism evidence="3 4">
    <name type="scientific">Littorina saxatilis</name>
    <dbReference type="NCBI Taxonomy" id="31220"/>
    <lineage>
        <taxon>Eukaryota</taxon>
        <taxon>Metazoa</taxon>
        <taxon>Spiralia</taxon>
        <taxon>Lophotrochozoa</taxon>
        <taxon>Mollusca</taxon>
        <taxon>Gastropoda</taxon>
        <taxon>Caenogastropoda</taxon>
        <taxon>Littorinimorpha</taxon>
        <taxon>Littorinoidea</taxon>
        <taxon>Littorinidae</taxon>
        <taxon>Littorina</taxon>
    </lineage>
</organism>
<evidence type="ECO:0000256" key="1">
    <source>
        <dbReference type="SAM" id="SignalP"/>
    </source>
</evidence>